<accession>A0A016RT15</accession>
<dbReference type="Proteomes" id="UP000024635">
    <property type="component" value="Unassembled WGS sequence"/>
</dbReference>
<evidence type="ECO:0000313" key="1">
    <source>
        <dbReference type="EMBL" id="EYB81262.1"/>
    </source>
</evidence>
<name>A0A016RT15_9BILA</name>
<reference evidence="2" key="1">
    <citation type="journal article" date="2015" name="Nat. Genet.">
        <title>The genome and transcriptome of the zoonotic hookworm Ancylostoma ceylanicum identify infection-specific gene families.</title>
        <authorList>
            <person name="Schwarz E.M."/>
            <person name="Hu Y."/>
            <person name="Antoshechkin I."/>
            <person name="Miller M.M."/>
            <person name="Sternberg P.W."/>
            <person name="Aroian R.V."/>
        </authorList>
    </citation>
    <scope>NUCLEOTIDE SEQUENCE</scope>
    <source>
        <strain evidence="2">HY135</strain>
    </source>
</reference>
<sequence length="113" mass="13215">MLKFIHMRKRLQIHNLITSLQALRLTSGEPCNCWLHSRLLEIMGMSIPNSREAGRCETRRRRVGALVTQYWRNTSLCKFYLDVVCYSLCCNSHLFYNNKLHVEPIVLLTQSSS</sequence>
<dbReference type="AlphaFoldDB" id="A0A016RT15"/>
<comment type="caution">
    <text evidence="1">The sequence shown here is derived from an EMBL/GenBank/DDBJ whole genome shotgun (WGS) entry which is preliminary data.</text>
</comment>
<keyword evidence="2" id="KW-1185">Reference proteome</keyword>
<gene>
    <name evidence="1" type="primary">Acey_s0388.g499</name>
    <name evidence="1" type="ORF">Y032_0388g499</name>
</gene>
<organism evidence="1 2">
    <name type="scientific">Ancylostoma ceylanicum</name>
    <dbReference type="NCBI Taxonomy" id="53326"/>
    <lineage>
        <taxon>Eukaryota</taxon>
        <taxon>Metazoa</taxon>
        <taxon>Ecdysozoa</taxon>
        <taxon>Nematoda</taxon>
        <taxon>Chromadorea</taxon>
        <taxon>Rhabditida</taxon>
        <taxon>Rhabditina</taxon>
        <taxon>Rhabditomorpha</taxon>
        <taxon>Strongyloidea</taxon>
        <taxon>Ancylostomatidae</taxon>
        <taxon>Ancylostomatinae</taxon>
        <taxon>Ancylostoma</taxon>
    </lineage>
</organism>
<evidence type="ECO:0000313" key="2">
    <source>
        <dbReference type="Proteomes" id="UP000024635"/>
    </source>
</evidence>
<proteinExistence type="predicted"/>
<protein>
    <submittedName>
        <fullName evidence="1">Uncharacterized protein</fullName>
    </submittedName>
</protein>
<dbReference type="EMBL" id="JARK01001724">
    <property type="protein sequence ID" value="EYB81262.1"/>
    <property type="molecule type" value="Genomic_DNA"/>
</dbReference>